<dbReference type="PANTHER" id="PTHR36378">
    <property type="entry name" value="COTTON FIBER PROTEIN"/>
    <property type="match status" value="1"/>
</dbReference>
<dbReference type="InterPro" id="IPR008480">
    <property type="entry name" value="DUF761_pln"/>
</dbReference>
<dbReference type="Proteomes" id="UP000631114">
    <property type="component" value="Unassembled WGS sequence"/>
</dbReference>
<evidence type="ECO:0000313" key="2">
    <source>
        <dbReference type="EMBL" id="KAF9619966.1"/>
    </source>
</evidence>
<organism evidence="2 3">
    <name type="scientific">Coptis chinensis</name>
    <dbReference type="NCBI Taxonomy" id="261450"/>
    <lineage>
        <taxon>Eukaryota</taxon>
        <taxon>Viridiplantae</taxon>
        <taxon>Streptophyta</taxon>
        <taxon>Embryophyta</taxon>
        <taxon>Tracheophyta</taxon>
        <taxon>Spermatophyta</taxon>
        <taxon>Magnoliopsida</taxon>
        <taxon>Ranunculales</taxon>
        <taxon>Ranunculaceae</taxon>
        <taxon>Coptidoideae</taxon>
        <taxon>Coptis</taxon>
    </lineage>
</organism>
<dbReference type="AlphaFoldDB" id="A0A835IL54"/>
<protein>
    <submittedName>
        <fullName evidence="2">Uncharacterized protein</fullName>
    </submittedName>
</protein>
<dbReference type="Pfam" id="PF05553">
    <property type="entry name" value="DUF761"/>
    <property type="match status" value="1"/>
</dbReference>
<sequence length="336" mass="37694">MLMEECHVNGLIGGLVGGHCHKIYLEKSAMRQILRREYVARQRSRLGLHVLLGEDSDEYCKILLHQDEGFNPWNCDSNIGLFMGGRKKALDIFGKECHAPYFKERIRGTIEILAGLIAAQVVSSIQIAEDAHAESILINRMLRRLLALSTSSKRQTVQAEKRLNLHIWDPMENKADMDEKEPSAIPTARGHVCTSHPGPLIKSPLHHQHLQHHQQSPPPLVTSAPVTPLIKSLSHAGSSPSGSWASAASPTPSSSRSNDTRSLYSSTQNLQELDNSDGCTYKFVFEDEDEGENDNVNEDENGDQMIDVKAKEFIANFYEQMRIQQLDNTNEKIRKH</sequence>
<name>A0A835IL54_9MAGN</name>
<dbReference type="EMBL" id="JADFTS010000002">
    <property type="protein sequence ID" value="KAF9619966.1"/>
    <property type="molecule type" value="Genomic_DNA"/>
</dbReference>
<feature type="compositionally biased region" description="Low complexity" evidence="1">
    <location>
        <begin position="232"/>
        <end position="266"/>
    </location>
</feature>
<evidence type="ECO:0000313" key="3">
    <source>
        <dbReference type="Proteomes" id="UP000631114"/>
    </source>
</evidence>
<feature type="compositionally biased region" description="Basic and acidic residues" evidence="1">
    <location>
        <begin position="173"/>
        <end position="182"/>
    </location>
</feature>
<keyword evidence="3" id="KW-1185">Reference proteome</keyword>
<evidence type="ECO:0000256" key="1">
    <source>
        <dbReference type="SAM" id="MobiDB-lite"/>
    </source>
</evidence>
<proteinExistence type="predicted"/>
<reference evidence="2 3" key="1">
    <citation type="submission" date="2020-10" db="EMBL/GenBank/DDBJ databases">
        <title>The Coptis chinensis genome and diversification of protoberbering-type alkaloids.</title>
        <authorList>
            <person name="Wang B."/>
            <person name="Shu S."/>
            <person name="Song C."/>
            <person name="Liu Y."/>
        </authorList>
    </citation>
    <scope>NUCLEOTIDE SEQUENCE [LARGE SCALE GENOMIC DNA]</scope>
    <source>
        <strain evidence="2">HL-2020</strain>
        <tissue evidence="2">Leaf</tissue>
    </source>
</reference>
<dbReference type="OrthoDB" id="1939301at2759"/>
<gene>
    <name evidence="2" type="ORF">IFM89_010582</name>
</gene>
<accession>A0A835IL54</accession>
<feature type="region of interest" description="Disordered" evidence="1">
    <location>
        <begin position="173"/>
        <end position="272"/>
    </location>
</feature>
<comment type="caution">
    <text evidence="2">The sequence shown here is derived from an EMBL/GenBank/DDBJ whole genome shotgun (WGS) entry which is preliminary data.</text>
</comment>
<dbReference type="PANTHER" id="PTHR36378:SF1">
    <property type="entry name" value="COTTON FIBER PROTEIN"/>
    <property type="match status" value="1"/>
</dbReference>